<organism evidence="2">
    <name type="scientific">Salmonella enterica</name>
    <name type="common">Salmonella choleraesuis</name>
    <dbReference type="NCBI Taxonomy" id="28901"/>
    <lineage>
        <taxon>Bacteria</taxon>
        <taxon>Pseudomonadati</taxon>
        <taxon>Pseudomonadota</taxon>
        <taxon>Gammaproteobacteria</taxon>
        <taxon>Enterobacterales</taxon>
        <taxon>Enterobacteriaceae</taxon>
        <taxon>Salmonella</taxon>
    </lineage>
</organism>
<dbReference type="GO" id="GO:0050135">
    <property type="term" value="F:NADP+ nucleosidase activity"/>
    <property type="evidence" value="ECO:0007669"/>
    <property type="project" value="InterPro"/>
</dbReference>
<proteinExistence type="predicted"/>
<dbReference type="EMBL" id="AAGWTA010000032">
    <property type="protein sequence ID" value="EBS8259287.1"/>
    <property type="molecule type" value="Genomic_DNA"/>
</dbReference>
<sequence length="368" mass="41902">MAISNELYKIAEKLTQYERIEIPALEKLEITISSIAKSFSGSWLGYHSRVYYRNFNQPPAGAVFSPEWGLMDVYSMGTTGDWVECQHDAVVNYILQKSNNVDLSVYEYDASKCSAVFEVCKSDVLSMIHSNKDNIKEDKFLTDLIEKIEKCSVITESQFLHCIRPGGQFMSRDTNALLNGFQTPPHVSILCELMAIKSPFTACKQLKNNIVKLANHMKNKEKLNVVEERRGVNVFIGHGRSFMWRDLKDFVQDKLRLPYDEFNRVPVAGVTNITRLAQMLDQACIAFLVMTAEDEMMDGNKQARMNVIHEVGLFQGRLGFERAIVLLEEGCEEFSNINGLGQIRFPKGDISAKFQDIREILEREGIIN</sequence>
<comment type="caution">
    <text evidence="2">The sequence shown here is derived from an EMBL/GenBank/DDBJ whole genome shotgun (WGS) entry which is preliminary data.</text>
</comment>
<name>A0A5V0SYQ6_SALER</name>
<feature type="domain" description="CD-NTase-associated protein 12/Pycsar effector protein TIR" evidence="1">
    <location>
        <begin position="233"/>
        <end position="345"/>
    </location>
</feature>
<dbReference type="AlphaFoldDB" id="A0A5V0SYQ6"/>
<accession>A0A5V0SYQ6</accession>
<evidence type="ECO:0000259" key="1">
    <source>
        <dbReference type="Pfam" id="PF10137"/>
    </source>
</evidence>
<dbReference type="Pfam" id="PF10137">
    <property type="entry name" value="CAP12-PCTIR_TIR"/>
    <property type="match status" value="1"/>
</dbReference>
<protein>
    <recommendedName>
        <fullName evidence="1">CD-NTase-associated protein 12/Pycsar effector protein TIR domain-containing protein</fullName>
    </recommendedName>
</protein>
<evidence type="ECO:0000313" key="2">
    <source>
        <dbReference type="EMBL" id="EBS8259287.1"/>
    </source>
</evidence>
<gene>
    <name evidence="2" type="ORF">CEZ54_19650</name>
</gene>
<reference evidence="2" key="1">
    <citation type="submission" date="2018-07" db="EMBL/GenBank/DDBJ databases">
        <authorList>
            <consortium name="PulseNet: The National Subtyping Network for Foodborne Disease Surveillance"/>
            <person name="Tarr C.L."/>
            <person name="Trees E."/>
            <person name="Katz L.S."/>
            <person name="Carleton-Romer H.A."/>
            <person name="Stroika S."/>
            <person name="Kucerova Z."/>
            <person name="Roache K.F."/>
            <person name="Sabol A.L."/>
            <person name="Besser J."/>
            <person name="Gerner-Smidt P."/>
        </authorList>
    </citation>
    <scope>NUCLEOTIDE SEQUENCE</scope>
    <source>
        <strain evidence="2">PNUSAS016316</strain>
    </source>
</reference>
<dbReference type="InterPro" id="IPR019302">
    <property type="entry name" value="CAP12/PCTIR_TIR_dom"/>
</dbReference>